<proteinExistence type="predicted"/>
<accession>A0A2W4ERZ9</accession>
<protein>
    <submittedName>
        <fullName evidence="1">Uncharacterized protein</fullName>
    </submittedName>
</protein>
<sequence length="82" mass="8994">MVPLLSRTGSGACYNFMLHAFMNLLNVAETAGLMVANRTEIAEIPLIGRSRKFEDKKTRCPDRGGIAVPEKRVCILADGLED</sequence>
<gene>
    <name evidence="1" type="ORF">CPY51_13040</name>
</gene>
<evidence type="ECO:0000313" key="1">
    <source>
        <dbReference type="EMBL" id="PZM13793.1"/>
    </source>
</evidence>
<reference evidence="1 2" key="1">
    <citation type="journal article" date="2018" name="Sci. Rep.">
        <title>Rhizobium tumorigenes sp. nov., a novel plant tumorigenic bacterium isolated from cane gall tumors on thornless blackberry.</title>
        <authorList>
            <person name="Kuzmanovi N."/>
            <person name="Smalla K."/>
            <person name="Gronow S."/>
            <person name="PuBawska J."/>
        </authorList>
    </citation>
    <scope>NUCLEOTIDE SEQUENCE [LARGE SCALE GENOMIC DNA]</scope>
    <source>
        <strain evidence="1 2">CCBAU 85046</strain>
    </source>
</reference>
<dbReference type="RefSeq" id="WP_111160643.1">
    <property type="nucleotide sequence ID" value="NZ_PCDP01000035.1"/>
</dbReference>
<organism evidence="1 2">
    <name type="scientific">Rhizobium tubonense</name>
    <dbReference type="NCBI Taxonomy" id="484088"/>
    <lineage>
        <taxon>Bacteria</taxon>
        <taxon>Pseudomonadati</taxon>
        <taxon>Pseudomonadota</taxon>
        <taxon>Alphaproteobacteria</taxon>
        <taxon>Hyphomicrobiales</taxon>
        <taxon>Rhizobiaceae</taxon>
        <taxon>Rhizobium/Agrobacterium group</taxon>
        <taxon>Rhizobium</taxon>
    </lineage>
</organism>
<dbReference type="AlphaFoldDB" id="A0A2W4ERZ9"/>
<evidence type="ECO:0000313" key="2">
    <source>
        <dbReference type="Proteomes" id="UP000248925"/>
    </source>
</evidence>
<comment type="caution">
    <text evidence="1">The sequence shown here is derived from an EMBL/GenBank/DDBJ whole genome shotgun (WGS) entry which is preliminary data.</text>
</comment>
<name>A0A2W4ERZ9_9HYPH</name>
<keyword evidence="2" id="KW-1185">Reference proteome</keyword>
<dbReference type="EMBL" id="PCDP01000035">
    <property type="protein sequence ID" value="PZM13793.1"/>
    <property type="molecule type" value="Genomic_DNA"/>
</dbReference>
<dbReference type="Proteomes" id="UP000248925">
    <property type="component" value="Unassembled WGS sequence"/>
</dbReference>